<accession>A0A2H0RJ83</accession>
<evidence type="ECO:0000313" key="2">
    <source>
        <dbReference type="EMBL" id="PIR46074.1"/>
    </source>
</evidence>
<keyword evidence="1" id="KW-0472">Membrane</keyword>
<keyword evidence="1" id="KW-0812">Transmembrane</keyword>
<feature type="transmembrane region" description="Helical" evidence="1">
    <location>
        <begin position="6"/>
        <end position="22"/>
    </location>
</feature>
<organism evidence="2 3">
    <name type="scientific">Candidatus Vogelbacteria bacterium CG10_big_fil_rev_8_21_14_0_10_49_38</name>
    <dbReference type="NCBI Taxonomy" id="1975043"/>
    <lineage>
        <taxon>Bacteria</taxon>
        <taxon>Candidatus Vogeliibacteriota</taxon>
    </lineage>
</organism>
<evidence type="ECO:0000256" key="1">
    <source>
        <dbReference type="SAM" id="Phobius"/>
    </source>
</evidence>
<evidence type="ECO:0000313" key="3">
    <source>
        <dbReference type="Proteomes" id="UP000230431"/>
    </source>
</evidence>
<protein>
    <submittedName>
        <fullName evidence="2">Uncharacterized protein</fullName>
    </submittedName>
</protein>
<dbReference type="Proteomes" id="UP000230431">
    <property type="component" value="Unassembled WGS sequence"/>
</dbReference>
<dbReference type="EMBL" id="PCYK01000012">
    <property type="protein sequence ID" value="PIR46074.1"/>
    <property type="molecule type" value="Genomic_DNA"/>
</dbReference>
<dbReference type="AlphaFoldDB" id="A0A2H0RJ83"/>
<proteinExistence type="predicted"/>
<gene>
    <name evidence="2" type="ORF">COV08_01500</name>
</gene>
<comment type="caution">
    <text evidence="2">The sequence shown here is derived from an EMBL/GenBank/DDBJ whole genome shotgun (WGS) entry which is preliminary data.</text>
</comment>
<keyword evidence="1" id="KW-1133">Transmembrane helix</keyword>
<sequence>MVYYILGILSLVSLAAVAIILGRQIRTNRERQLDYGNLKDYQVTALLVDYLAFRIVRFCRLVLTKSYLFLVHFVKNSISTARYVIVKIERRFNHLASGLAKPEAIHVNDKVSSFLKEIKDYKETVMVEIKNDAENRELGK</sequence>
<name>A0A2H0RJ83_9BACT</name>
<reference evidence="2 3" key="1">
    <citation type="submission" date="2017-09" db="EMBL/GenBank/DDBJ databases">
        <title>Depth-based differentiation of microbial function through sediment-hosted aquifers and enrichment of novel symbionts in the deep terrestrial subsurface.</title>
        <authorList>
            <person name="Probst A.J."/>
            <person name="Ladd B."/>
            <person name="Jarett J.K."/>
            <person name="Geller-Mcgrath D.E."/>
            <person name="Sieber C.M."/>
            <person name="Emerson J.B."/>
            <person name="Anantharaman K."/>
            <person name="Thomas B.C."/>
            <person name="Malmstrom R."/>
            <person name="Stieglmeier M."/>
            <person name="Klingl A."/>
            <person name="Woyke T."/>
            <person name="Ryan C.M."/>
            <person name="Banfield J.F."/>
        </authorList>
    </citation>
    <scope>NUCLEOTIDE SEQUENCE [LARGE SCALE GENOMIC DNA]</scope>
    <source>
        <strain evidence="2">CG10_big_fil_rev_8_21_14_0_10_49_38</strain>
    </source>
</reference>